<keyword evidence="2" id="KW-1185">Reference proteome</keyword>
<accession>A0ABX0EVE5</accession>
<dbReference type="RefSeq" id="WP_166230901.1">
    <property type="nucleotide sequence ID" value="NZ_CBCSIJ010000003.1"/>
</dbReference>
<proteinExistence type="predicted"/>
<sequence>MQIEGAVVKEQGVTFAIVVVKSHVLNSSGQCDDARSSFRSVFPGVPIILMAQDHSGTPTYQGRKDIVGFLSNVHISQIPWKRYNVK</sequence>
<protein>
    <submittedName>
        <fullName evidence="1">Uncharacterized protein</fullName>
    </submittedName>
</protein>
<evidence type="ECO:0000313" key="1">
    <source>
        <dbReference type="EMBL" id="NGZ44531.1"/>
    </source>
</evidence>
<reference evidence="1 2" key="1">
    <citation type="submission" date="2019-02" db="EMBL/GenBank/DDBJ databases">
        <title>Genome of a new Bacteroidetes strain.</title>
        <authorList>
            <person name="Pitt A."/>
        </authorList>
    </citation>
    <scope>NUCLEOTIDE SEQUENCE [LARGE SCALE GENOMIC DNA]</scope>
    <source>
        <strain evidence="1 2">50C-KIRBA</strain>
    </source>
</reference>
<dbReference type="EMBL" id="SEWW01000004">
    <property type="protein sequence ID" value="NGZ44531.1"/>
    <property type="molecule type" value="Genomic_DNA"/>
</dbReference>
<organism evidence="1 2">
    <name type="scientific">Aquirufa beregesia</name>
    <dbReference type="NCBI Taxonomy" id="2516556"/>
    <lineage>
        <taxon>Bacteria</taxon>
        <taxon>Pseudomonadati</taxon>
        <taxon>Bacteroidota</taxon>
        <taxon>Cytophagia</taxon>
        <taxon>Cytophagales</taxon>
        <taxon>Flectobacillaceae</taxon>
        <taxon>Aquirufa</taxon>
    </lineage>
</organism>
<gene>
    <name evidence="1" type="ORF">EWU23_08590</name>
</gene>
<comment type="caution">
    <text evidence="1">The sequence shown here is derived from an EMBL/GenBank/DDBJ whole genome shotgun (WGS) entry which is preliminary data.</text>
</comment>
<dbReference type="Proteomes" id="UP001318301">
    <property type="component" value="Unassembled WGS sequence"/>
</dbReference>
<name>A0ABX0EVE5_9BACT</name>
<evidence type="ECO:0000313" key="2">
    <source>
        <dbReference type="Proteomes" id="UP001318301"/>
    </source>
</evidence>